<evidence type="ECO:0000313" key="2">
    <source>
        <dbReference type="EMBL" id="TXC63762.1"/>
    </source>
</evidence>
<proteinExistence type="predicted"/>
<protein>
    <recommendedName>
        <fullName evidence="4">DUF1761 domain-containing protein</fullName>
    </recommendedName>
</protein>
<feature type="transmembrane region" description="Helical" evidence="1">
    <location>
        <begin position="7"/>
        <end position="25"/>
    </location>
</feature>
<reference evidence="2 3" key="1">
    <citation type="journal article" date="2015" name="J. Microbiol.">
        <title>Sphingosinicella ginsenosidimutans sp. nov., with ginsenoside converting activity.</title>
        <authorList>
            <person name="Kim J.K."/>
            <person name="Kang M.S."/>
            <person name="Park S.C."/>
            <person name="Kim K.M."/>
            <person name="Choi K."/>
            <person name="Yoon M.H."/>
            <person name="Im W.T."/>
        </authorList>
    </citation>
    <scope>NUCLEOTIDE SEQUENCE [LARGE SCALE GENOMIC DNA]</scope>
    <source>
        <strain evidence="2 3">BS-11</strain>
    </source>
</reference>
<evidence type="ECO:0008006" key="4">
    <source>
        <dbReference type="Google" id="ProtNLM"/>
    </source>
</evidence>
<dbReference type="RefSeq" id="WP_147043169.1">
    <property type="nucleotide sequence ID" value="NZ_BAABIR010000004.1"/>
</dbReference>
<dbReference type="EMBL" id="VOQQ01000001">
    <property type="protein sequence ID" value="TXC63762.1"/>
    <property type="molecule type" value="Genomic_DNA"/>
</dbReference>
<keyword evidence="1" id="KW-1133">Transmembrane helix</keyword>
<dbReference type="Proteomes" id="UP000321249">
    <property type="component" value="Unassembled WGS sequence"/>
</dbReference>
<name>A0A5C6TTQ5_9SPHN</name>
<feature type="transmembrane region" description="Helical" evidence="1">
    <location>
        <begin position="100"/>
        <end position="119"/>
    </location>
</feature>
<keyword evidence="1" id="KW-0472">Membrane</keyword>
<accession>A0A5C6TTQ5</accession>
<evidence type="ECO:0000256" key="1">
    <source>
        <dbReference type="SAM" id="Phobius"/>
    </source>
</evidence>
<gene>
    <name evidence="2" type="ORF">FRZ32_08860</name>
</gene>
<comment type="caution">
    <text evidence="2">The sequence shown here is derived from an EMBL/GenBank/DDBJ whole genome shotgun (WGS) entry which is preliminary data.</text>
</comment>
<keyword evidence="1" id="KW-0812">Transmembrane</keyword>
<dbReference type="OrthoDB" id="7478200at2"/>
<feature type="transmembrane region" description="Helical" evidence="1">
    <location>
        <begin position="155"/>
        <end position="178"/>
    </location>
</feature>
<organism evidence="2 3">
    <name type="scientific">Allosphingosinicella ginsenosidimutans</name>
    <dbReference type="NCBI Taxonomy" id="1176539"/>
    <lineage>
        <taxon>Bacteria</taxon>
        <taxon>Pseudomonadati</taxon>
        <taxon>Pseudomonadota</taxon>
        <taxon>Alphaproteobacteria</taxon>
        <taxon>Sphingomonadales</taxon>
        <taxon>Sphingomonadaceae</taxon>
        <taxon>Allosphingosinicella</taxon>
    </lineage>
</organism>
<sequence length="195" mass="20057">MVRTLMGGLAAGLAMFVIGFVFWGTPLSGLAISKANDAQSAALQLAMAQNLTPGGTGTYLIPTPDTAQGTVAYGQGPIATIHFNVHGFAAEDLSMLPTGLAIALAAGVLMAFGLAAVGGASFAARARLVILFSLGITVWTLLAEPVFNNYGWAYWVYWFVTQTIGLVVAGLIIARWFLPAAAAAAVVEGPAARAD</sequence>
<keyword evidence="3" id="KW-1185">Reference proteome</keyword>
<evidence type="ECO:0000313" key="3">
    <source>
        <dbReference type="Proteomes" id="UP000321249"/>
    </source>
</evidence>
<feature type="transmembrane region" description="Helical" evidence="1">
    <location>
        <begin position="126"/>
        <end position="143"/>
    </location>
</feature>
<dbReference type="AlphaFoldDB" id="A0A5C6TTQ5"/>